<evidence type="ECO:0000259" key="2">
    <source>
        <dbReference type="Pfam" id="PF00248"/>
    </source>
</evidence>
<dbReference type="InterPro" id="IPR020471">
    <property type="entry name" value="AKR"/>
</dbReference>
<dbReference type="InterPro" id="IPR036812">
    <property type="entry name" value="NAD(P)_OxRdtase_dom_sf"/>
</dbReference>
<reference evidence="3 4" key="1">
    <citation type="submission" date="2013-07" db="EMBL/GenBank/DDBJ databases">
        <authorList>
            <consortium name="DOE Joint Genome Institute"/>
            <person name="Eisen J."/>
            <person name="Huntemann M."/>
            <person name="Han J."/>
            <person name="Chen A."/>
            <person name="Kyrpides N."/>
            <person name="Mavromatis K."/>
            <person name="Markowitz V."/>
            <person name="Palaniappan K."/>
            <person name="Ivanova N."/>
            <person name="Schaumberg A."/>
            <person name="Pati A."/>
            <person name="Liolios K."/>
            <person name="Nordberg H.P."/>
            <person name="Cantor M.N."/>
            <person name="Hua S.X."/>
            <person name="Woyke T."/>
        </authorList>
    </citation>
    <scope>NUCLEOTIDE SEQUENCE [LARGE SCALE GENOMIC DNA]</scope>
    <source>
        <strain evidence="3 4">DSM 44712</strain>
    </source>
</reference>
<evidence type="ECO:0000313" key="4">
    <source>
        <dbReference type="Proteomes" id="UP000021053"/>
    </source>
</evidence>
<dbReference type="GO" id="GO:0005737">
    <property type="term" value="C:cytoplasm"/>
    <property type="evidence" value="ECO:0007669"/>
    <property type="project" value="TreeGrafter"/>
</dbReference>
<evidence type="ECO:0000256" key="1">
    <source>
        <dbReference type="ARBA" id="ARBA00023002"/>
    </source>
</evidence>
<dbReference type="Gene3D" id="3.20.20.100">
    <property type="entry name" value="NADP-dependent oxidoreductase domain"/>
    <property type="match status" value="1"/>
</dbReference>
<dbReference type="PANTHER" id="PTHR43625:SF40">
    <property type="entry name" value="ALDO-KETO REDUCTASE YAKC [NADP(+)]"/>
    <property type="match status" value="1"/>
</dbReference>
<dbReference type="GO" id="GO:0016491">
    <property type="term" value="F:oxidoreductase activity"/>
    <property type="evidence" value="ECO:0007669"/>
    <property type="project" value="UniProtKB-KW"/>
</dbReference>
<dbReference type="OrthoDB" id="3664926at2"/>
<accession>A0A011AD11</accession>
<dbReference type="InterPro" id="IPR023210">
    <property type="entry name" value="NADP_OxRdtase_dom"/>
</dbReference>
<dbReference type="InterPro" id="IPR050791">
    <property type="entry name" value="Aldo-Keto_reductase"/>
</dbReference>
<dbReference type="EMBL" id="JFBT01000001">
    <property type="protein sequence ID" value="EXG79941.1"/>
    <property type="molecule type" value="Genomic_DNA"/>
</dbReference>
<dbReference type="AlphaFoldDB" id="A0A011AD11"/>
<keyword evidence="1" id="KW-0560">Oxidoreductase</keyword>
<feature type="domain" description="NADP-dependent oxidoreductase" evidence="2">
    <location>
        <begin position="16"/>
        <end position="265"/>
    </location>
</feature>
<evidence type="ECO:0000313" key="3">
    <source>
        <dbReference type="EMBL" id="EXG79941.1"/>
    </source>
</evidence>
<dbReference type="PATRIC" id="fig|927661.3.peg.976"/>
<name>A0A011AD11_9ACTN</name>
<gene>
    <name evidence="3" type="ORF">CryarDRAFT_0994</name>
</gene>
<dbReference type="PANTHER" id="PTHR43625">
    <property type="entry name" value="AFLATOXIN B1 ALDEHYDE REDUCTASE"/>
    <property type="match status" value="1"/>
</dbReference>
<proteinExistence type="predicted"/>
<keyword evidence="4" id="KW-1185">Reference proteome</keyword>
<protein>
    <submittedName>
        <fullName evidence="3">Putative oxidoreductase, aryl-alcohol dehydrogenase like protein</fullName>
    </submittedName>
</protein>
<sequence length="275" mass="29100">MKTRQLGADGPHVSAIGLGCLALSWTDDDDVARAVIHSALDHGITFFDTADVYGSGRNEELLGRALRGHRAEVTLASKAGLVDGGVDGSPDHIGTAIDASLYRLGSDVVDLYYLHRVDPAVPLAESWGALASLVEKGKVRHLGLSEVTPEQAAEAHAIHPVSAVQSEFSLWHRAPLETGVIEWCRANGAAFVPFAPLGRGSVNSLQPLRAVAERHRATPVQAAIAWVLAQGDHVIPVPGTTKRRYLQDNVAATRVALTADDLDDLALTGAGVAER</sequence>
<dbReference type="Proteomes" id="UP000021053">
    <property type="component" value="Unassembled WGS sequence"/>
</dbReference>
<dbReference type="SUPFAM" id="SSF51430">
    <property type="entry name" value="NAD(P)-linked oxidoreductase"/>
    <property type="match status" value="1"/>
</dbReference>
<organism evidence="3 4">
    <name type="scientific">Cryptosporangium arvum DSM 44712</name>
    <dbReference type="NCBI Taxonomy" id="927661"/>
    <lineage>
        <taxon>Bacteria</taxon>
        <taxon>Bacillati</taxon>
        <taxon>Actinomycetota</taxon>
        <taxon>Actinomycetes</taxon>
        <taxon>Cryptosporangiales</taxon>
        <taxon>Cryptosporangiaceae</taxon>
        <taxon>Cryptosporangium</taxon>
    </lineage>
</organism>
<dbReference type="HOGENOM" id="CLU_023205_2_1_11"/>
<dbReference type="Pfam" id="PF00248">
    <property type="entry name" value="Aldo_ket_red"/>
    <property type="match status" value="1"/>
</dbReference>
<dbReference type="PROSITE" id="PS51257">
    <property type="entry name" value="PROKAR_LIPOPROTEIN"/>
    <property type="match status" value="1"/>
</dbReference>
<dbReference type="PRINTS" id="PR00069">
    <property type="entry name" value="ALDKETRDTASE"/>
</dbReference>
<dbReference type="RefSeq" id="WP_035848711.1">
    <property type="nucleotide sequence ID" value="NZ_KK073874.1"/>
</dbReference>
<comment type="caution">
    <text evidence="3">The sequence shown here is derived from an EMBL/GenBank/DDBJ whole genome shotgun (WGS) entry which is preliminary data.</text>
</comment>